<reference evidence="2" key="2">
    <citation type="journal article" date="2015" name="Fish Shellfish Immunol.">
        <title>Early steps in the European eel (Anguilla anguilla)-Vibrio vulnificus interaction in the gills: Role of the RtxA13 toxin.</title>
        <authorList>
            <person name="Callol A."/>
            <person name="Pajuelo D."/>
            <person name="Ebbesson L."/>
            <person name="Teles M."/>
            <person name="MacKenzie S."/>
            <person name="Amaro C."/>
        </authorList>
    </citation>
    <scope>NUCLEOTIDE SEQUENCE</scope>
</reference>
<organism evidence="2">
    <name type="scientific">Anguilla anguilla</name>
    <name type="common">European freshwater eel</name>
    <name type="synonym">Muraena anguilla</name>
    <dbReference type="NCBI Taxonomy" id="7936"/>
    <lineage>
        <taxon>Eukaryota</taxon>
        <taxon>Metazoa</taxon>
        <taxon>Chordata</taxon>
        <taxon>Craniata</taxon>
        <taxon>Vertebrata</taxon>
        <taxon>Euteleostomi</taxon>
        <taxon>Actinopterygii</taxon>
        <taxon>Neopterygii</taxon>
        <taxon>Teleostei</taxon>
        <taxon>Anguilliformes</taxon>
        <taxon>Anguillidae</taxon>
        <taxon>Anguilla</taxon>
    </lineage>
</organism>
<sequence length="44" mass="4662">MFSAWSANLSLGGEGDGAPVLAPPSELLRTHAHSGWSVSDRRKL</sequence>
<name>A0A0E9TNH5_ANGAN</name>
<dbReference type="AlphaFoldDB" id="A0A0E9TNH5"/>
<evidence type="ECO:0000256" key="1">
    <source>
        <dbReference type="SAM" id="MobiDB-lite"/>
    </source>
</evidence>
<accession>A0A0E9TNH5</accession>
<protein>
    <submittedName>
        <fullName evidence="2">Uncharacterized protein</fullName>
    </submittedName>
</protein>
<reference evidence="2" key="1">
    <citation type="submission" date="2014-11" db="EMBL/GenBank/DDBJ databases">
        <authorList>
            <person name="Amaro Gonzalez C."/>
        </authorList>
    </citation>
    <scope>NUCLEOTIDE SEQUENCE</scope>
</reference>
<proteinExistence type="predicted"/>
<dbReference type="EMBL" id="GBXM01054309">
    <property type="protein sequence ID" value="JAH54268.1"/>
    <property type="molecule type" value="Transcribed_RNA"/>
</dbReference>
<evidence type="ECO:0000313" key="2">
    <source>
        <dbReference type="EMBL" id="JAH54268.1"/>
    </source>
</evidence>
<feature type="region of interest" description="Disordered" evidence="1">
    <location>
        <begin position="1"/>
        <end position="25"/>
    </location>
</feature>